<accession>A0A916Y1G7</accession>
<comment type="caution">
    <text evidence="1">The sequence shown here is derived from an EMBL/GenBank/DDBJ whole genome shotgun (WGS) entry which is preliminary data.</text>
</comment>
<reference evidence="1" key="2">
    <citation type="submission" date="2020-09" db="EMBL/GenBank/DDBJ databases">
        <authorList>
            <person name="Sun Q."/>
            <person name="Zhou Y."/>
        </authorList>
    </citation>
    <scope>NUCLEOTIDE SEQUENCE</scope>
    <source>
        <strain evidence="1">CGMCC 1.15152</strain>
    </source>
</reference>
<evidence type="ECO:0000313" key="2">
    <source>
        <dbReference type="Proteomes" id="UP000633205"/>
    </source>
</evidence>
<name>A0A916Y1G7_9MICO</name>
<keyword evidence="2" id="KW-1185">Reference proteome</keyword>
<gene>
    <name evidence="1" type="ORF">GCM10010915_01520</name>
</gene>
<protein>
    <submittedName>
        <fullName evidence="1">Uncharacterized protein</fullName>
    </submittedName>
</protein>
<evidence type="ECO:0000313" key="1">
    <source>
        <dbReference type="EMBL" id="GGD25311.1"/>
    </source>
</evidence>
<dbReference type="Gene3D" id="3.40.50.1820">
    <property type="entry name" value="alpha/beta hydrolase"/>
    <property type="match status" value="1"/>
</dbReference>
<proteinExistence type="predicted"/>
<dbReference type="EMBL" id="BMHO01000001">
    <property type="protein sequence ID" value="GGD25311.1"/>
    <property type="molecule type" value="Genomic_DNA"/>
</dbReference>
<dbReference type="Proteomes" id="UP000633205">
    <property type="component" value="Unassembled WGS sequence"/>
</dbReference>
<dbReference type="AlphaFoldDB" id="A0A916Y1G7"/>
<dbReference type="InterPro" id="IPR029058">
    <property type="entry name" value="AB_hydrolase_fold"/>
</dbReference>
<organism evidence="1 2">
    <name type="scientific">Microbacterium faecale</name>
    <dbReference type="NCBI Taxonomy" id="1804630"/>
    <lineage>
        <taxon>Bacteria</taxon>
        <taxon>Bacillati</taxon>
        <taxon>Actinomycetota</taxon>
        <taxon>Actinomycetes</taxon>
        <taxon>Micrococcales</taxon>
        <taxon>Microbacteriaceae</taxon>
        <taxon>Microbacterium</taxon>
    </lineage>
</organism>
<sequence>MFAELVAIAQSVVYDAVLTHRLSVPTDAMLGVDVPVTILRGETTFPALMSSCDDLHAAMPASEFVVDAESSDHDLNPPSIAAIVRARV</sequence>
<dbReference type="RefSeq" id="WP_188710425.1">
    <property type="nucleotide sequence ID" value="NZ_BMHO01000001.1"/>
</dbReference>
<reference evidence="1" key="1">
    <citation type="journal article" date="2014" name="Int. J. Syst. Evol. Microbiol.">
        <title>Complete genome sequence of Corynebacterium casei LMG S-19264T (=DSM 44701T), isolated from a smear-ripened cheese.</title>
        <authorList>
            <consortium name="US DOE Joint Genome Institute (JGI-PGF)"/>
            <person name="Walter F."/>
            <person name="Albersmeier A."/>
            <person name="Kalinowski J."/>
            <person name="Ruckert C."/>
        </authorList>
    </citation>
    <scope>NUCLEOTIDE SEQUENCE</scope>
    <source>
        <strain evidence="1">CGMCC 1.15152</strain>
    </source>
</reference>